<evidence type="ECO:0000256" key="10">
    <source>
        <dbReference type="ARBA" id="ARBA00023224"/>
    </source>
</evidence>
<reference evidence="15 16" key="1">
    <citation type="journal article" date="2018" name="Nat. Ecol. Evol.">
        <title>Shark genomes provide insights into elasmobranch evolution and the origin of vertebrates.</title>
        <authorList>
            <person name="Hara Y"/>
            <person name="Yamaguchi K"/>
            <person name="Onimaru K"/>
            <person name="Kadota M"/>
            <person name="Koyanagi M"/>
            <person name="Keeley SD"/>
            <person name="Tatsumi K"/>
            <person name="Tanaka K"/>
            <person name="Motone F"/>
            <person name="Kageyama Y"/>
            <person name="Nozu R"/>
            <person name="Adachi N"/>
            <person name="Nishimura O"/>
            <person name="Nakagawa R"/>
            <person name="Tanegashima C"/>
            <person name="Kiyatake I"/>
            <person name="Matsumoto R"/>
            <person name="Murakumo K"/>
            <person name="Nishida K"/>
            <person name="Terakita A"/>
            <person name="Kuratani S"/>
            <person name="Sato K"/>
            <person name="Hyodo S Kuraku.S."/>
        </authorList>
    </citation>
    <scope>NUCLEOTIDE SEQUENCE [LARGE SCALE GENOMIC DNA]</scope>
</reference>
<evidence type="ECO:0000256" key="6">
    <source>
        <dbReference type="ARBA" id="ARBA00023040"/>
    </source>
</evidence>
<dbReference type="InterPro" id="IPR017452">
    <property type="entry name" value="GPCR_Rhodpsn_7TM"/>
</dbReference>
<sequence>MESSSNRTEQLLNTQNTVASIILSLACLVGVPGNALVIWIILFTMKKQRSPTVMLILNLAIADELVLITLPLWIYTFVNGWTIGQPLCKFLSYIIYCNMYISIFLITVMSIERFMAVIYPFASQRWRKNTVVMKVVFIVWVLALLFSIPTLIYQVVDADDTGRQYCLYMQFETDKEEILCTVLQTLVAFVIPFTVLSICYFCIGRKVKRMSFQTKNRTGVVIGSVVIVFFICWVPHNVLNMISIAALMTSASNEAISETLNGIYTGGVFITGALAFINSCINPVLYAFAARKIRDGFQISALTKLFDQLTNSHKEESRKECTDNTRKDTSVTMEEMDCFQDT</sequence>
<feature type="transmembrane region" description="Helical" evidence="13">
    <location>
        <begin position="182"/>
        <end position="203"/>
    </location>
</feature>
<evidence type="ECO:0000256" key="11">
    <source>
        <dbReference type="ARBA" id="ARBA00025736"/>
    </source>
</evidence>
<keyword evidence="2" id="KW-1003">Cell membrane</keyword>
<comment type="similarity">
    <text evidence="12">Belongs to the G-protein coupled receptor 1 family.</text>
</comment>
<feature type="transmembrane region" description="Helical" evidence="13">
    <location>
        <begin position="224"/>
        <end position="248"/>
    </location>
</feature>
<dbReference type="PROSITE" id="PS50262">
    <property type="entry name" value="G_PROTEIN_RECEP_F1_2"/>
    <property type="match status" value="1"/>
</dbReference>
<evidence type="ECO:0000256" key="8">
    <source>
        <dbReference type="ARBA" id="ARBA00023170"/>
    </source>
</evidence>
<comment type="caution">
    <text evidence="15">The sequence shown here is derived from an EMBL/GenBank/DDBJ whole genome shotgun (WGS) entry which is preliminary data.</text>
</comment>
<evidence type="ECO:0000256" key="4">
    <source>
        <dbReference type="ARBA" id="ARBA00022692"/>
    </source>
</evidence>
<evidence type="ECO:0000256" key="5">
    <source>
        <dbReference type="ARBA" id="ARBA00022989"/>
    </source>
</evidence>
<dbReference type="GO" id="GO:0006954">
    <property type="term" value="P:inflammatory response"/>
    <property type="evidence" value="ECO:0007669"/>
    <property type="project" value="TreeGrafter"/>
</dbReference>
<keyword evidence="7 13" id="KW-0472">Membrane</keyword>
<feature type="domain" description="G-protein coupled receptors family 1 profile" evidence="14">
    <location>
        <begin position="33"/>
        <end position="286"/>
    </location>
</feature>
<feature type="transmembrane region" description="Helical" evidence="13">
    <location>
        <begin position="90"/>
        <end position="111"/>
    </location>
</feature>
<feature type="transmembrane region" description="Helical" evidence="13">
    <location>
        <begin position="131"/>
        <end position="153"/>
    </location>
</feature>
<evidence type="ECO:0000256" key="3">
    <source>
        <dbReference type="ARBA" id="ARBA00022553"/>
    </source>
</evidence>
<dbReference type="Proteomes" id="UP000287033">
    <property type="component" value="Unassembled WGS sequence"/>
</dbReference>
<proteinExistence type="inferred from homology"/>
<dbReference type="PROSITE" id="PS51257">
    <property type="entry name" value="PROKAR_LIPOPROTEIN"/>
    <property type="match status" value="1"/>
</dbReference>
<dbReference type="GO" id="GO:0005886">
    <property type="term" value="C:plasma membrane"/>
    <property type="evidence" value="ECO:0007669"/>
    <property type="project" value="UniProtKB-SubCell"/>
</dbReference>
<organism evidence="15 16">
    <name type="scientific">Chiloscyllium punctatum</name>
    <name type="common">Brownbanded bambooshark</name>
    <name type="synonym">Hemiscyllium punctatum</name>
    <dbReference type="NCBI Taxonomy" id="137246"/>
    <lineage>
        <taxon>Eukaryota</taxon>
        <taxon>Metazoa</taxon>
        <taxon>Chordata</taxon>
        <taxon>Craniata</taxon>
        <taxon>Vertebrata</taxon>
        <taxon>Chondrichthyes</taxon>
        <taxon>Elasmobranchii</taxon>
        <taxon>Galeomorphii</taxon>
        <taxon>Galeoidea</taxon>
        <taxon>Orectolobiformes</taxon>
        <taxon>Hemiscylliidae</taxon>
        <taxon>Chiloscyllium</taxon>
    </lineage>
</organism>
<dbReference type="GO" id="GO:0004974">
    <property type="term" value="F:leukotriene receptor activity"/>
    <property type="evidence" value="ECO:0007669"/>
    <property type="project" value="UniProtKB-ARBA"/>
</dbReference>
<keyword evidence="3" id="KW-0597">Phosphoprotein</keyword>
<comment type="subcellular location">
    <subcellularLocation>
        <location evidence="1">Cell membrane</location>
        <topology evidence="1">Multi-pass membrane protein</topology>
    </subcellularLocation>
</comment>
<keyword evidence="5 13" id="KW-1133">Transmembrane helix</keyword>
<dbReference type="Gene3D" id="1.20.1070.10">
    <property type="entry name" value="Rhodopsin 7-helix transmembrane proteins"/>
    <property type="match status" value="1"/>
</dbReference>
<evidence type="ECO:0000313" key="16">
    <source>
        <dbReference type="Proteomes" id="UP000287033"/>
    </source>
</evidence>
<feature type="transmembrane region" description="Helical" evidence="13">
    <location>
        <begin position="268"/>
        <end position="289"/>
    </location>
</feature>
<evidence type="ECO:0000256" key="7">
    <source>
        <dbReference type="ARBA" id="ARBA00023136"/>
    </source>
</evidence>
<feature type="transmembrane region" description="Helical" evidence="13">
    <location>
        <begin position="55"/>
        <end position="78"/>
    </location>
</feature>
<name>A0A401S9D8_CHIPU</name>
<dbReference type="GO" id="GO:0004875">
    <property type="term" value="F:complement receptor activity"/>
    <property type="evidence" value="ECO:0007669"/>
    <property type="project" value="TreeGrafter"/>
</dbReference>
<keyword evidence="6 12" id="KW-0297">G-protein coupled receptor</keyword>
<keyword evidence="8 12" id="KW-0675">Receptor</keyword>
<keyword evidence="4 12" id="KW-0812">Transmembrane</keyword>
<dbReference type="AlphaFoldDB" id="A0A401S9D8"/>
<dbReference type="OrthoDB" id="8888529at2759"/>
<dbReference type="PROSITE" id="PS00237">
    <property type="entry name" value="G_PROTEIN_RECEP_F1_1"/>
    <property type="match status" value="1"/>
</dbReference>
<dbReference type="EMBL" id="BEZZ01000147">
    <property type="protein sequence ID" value="GCC27011.1"/>
    <property type="molecule type" value="Genomic_DNA"/>
</dbReference>
<dbReference type="PRINTS" id="PR00237">
    <property type="entry name" value="GPCRRHODOPSN"/>
</dbReference>
<dbReference type="Pfam" id="PF00001">
    <property type="entry name" value="7tm_1"/>
    <property type="match status" value="1"/>
</dbReference>
<dbReference type="OMA" id="SICYFCI"/>
<accession>A0A401S9D8</accession>
<keyword evidence="10 12" id="KW-0807">Transducer</keyword>
<evidence type="ECO:0000256" key="9">
    <source>
        <dbReference type="ARBA" id="ARBA00023180"/>
    </source>
</evidence>
<protein>
    <recommendedName>
        <fullName evidence="14">G-protein coupled receptors family 1 profile domain-containing protein</fullName>
    </recommendedName>
</protein>
<dbReference type="FunFam" id="1.20.1070.10:FF:000109">
    <property type="entry name" value="Leukotriene B4 receptor"/>
    <property type="match status" value="1"/>
</dbReference>
<dbReference type="GO" id="GO:0007200">
    <property type="term" value="P:phospholipase C-activating G protein-coupled receptor signaling pathway"/>
    <property type="evidence" value="ECO:0007669"/>
    <property type="project" value="TreeGrafter"/>
</dbReference>
<dbReference type="GO" id="GO:0007204">
    <property type="term" value="P:positive regulation of cytosolic calcium ion concentration"/>
    <property type="evidence" value="ECO:0007669"/>
    <property type="project" value="TreeGrafter"/>
</dbReference>
<evidence type="ECO:0000256" key="1">
    <source>
        <dbReference type="ARBA" id="ARBA00004651"/>
    </source>
</evidence>
<keyword evidence="9" id="KW-0325">Glycoprotein</keyword>
<evidence type="ECO:0000256" key="12">
    <source>
        <dbReference type="RuleBase" id="RU000688"/>
    </source>
</evidence>
<dbReference type="STRING" id="137246.A0A401S9D8"/>
<dbReference type="InterPro" id="IPR000826">
    <property type="entry name" value="Formyl_rcpt-rel"/>
</dbReference>
<comment type="similarity">
    <text evidence="11">Belongs to the chemokine-like receptor (CMKLR) family.</text>
</comment>
<evidence type="ECO:0000256" key="2">
    <source>
        <dbReference type="ARBA" id="ARBA00022475"/>
    </source>
</evidence>
<feature type="transmembrane region" description="Helical" evidence="13">
    <location>
        <begin position="20"/>
        <end position="43"/>
    </location>
</feature>
<evidence type="ECO:0000259" key="14">
    <source>
        <dbReference type="PROSITE" id="PS50262"/>
    </source>
</evidence>
<keyword evidence="16" id="KW-1185">Reference proteome</keyword>
<dbReference type="SUPFAM" id="SSF81321">
    <property type="entry name" value="Family A G protein-coupled receptor-like"/>
    <property type="match status" value="1"/>
</dbReference>
<dbReference type="PANTHER" id="PTHR24225">
    <property type="entry name" value="CHEMOTACTIC RECEPTOR"/>
    <property type="match status" value="1"/>
</dbReference>
<dbReference type="InterPro" id="IPR000276">
    <property type="entry name" value="GPCR_Rhodpsn"/>
</dbReference>
<evidence type="ECO:0000313" key="15">
    <source>
        <dbReference type="EMBL" id="GCC27011.1"/>
    </source>
</evidence>
<dbReference type="PANTHER" id="PTHR24225:SF72">
    <property type="entry name" value="G-PROTEIN COUPLED RECEPTORS FAMILY 1 PROFILE DOMAIN-CONTAINING PROTEIN-RELATED"/>
    <property type="match status" value="1"/>
</dbReference>
<evidence type="ECO:0000256" key="13">
    <source>
        <dbReference type="SAM" id="Phobius"/>
    </source>
</evidence>
<gene>
    <name evidence="15" type="ORF">chiPu_0005432</name>
</gene>